<dbReference type="GO" id="GO:0006352">
    <property type="term" value="P:DNA-templated transcription initiation"/>
    <property type="evidence" value="ECO:0007669"/>
    <property type="project" value="InterPro"/>
</dbReference>
<dbReference type="Gene3D" id="1.10.10.10">
    <property type="entry name" value="Winged helix-like DNA-binding domain superfamily/Winged helix DNA-binding domain"/>
    <property type="match status" value="1"/>
</dbReference>
<dbReference type="InterPro" id="IPR007627">
    <property type="entry name" value="RNA_pol_sigma70_r2"/>
</dbReference>
<accession>A0A366LX00</accession>
<keyword evidence="8" id="KW-1185">Reference proteome</keyword>
<protein>
    <submittedName>
        <fullName evidence="7">SigE family RNA polymerase sigma factor</fullName>
    </submittedName>
</protein>
<name>A0A366LX00_9ACTN</name>
<keyword evidence="2" id="KW-0805">Transcription regulation</keyword>
<dbReference type="InterPro" id="IPR013324">
    <property type="entry name" value="RNA_pol_sigma_r3/r4-like"/>
</dbReference>
<keyword evidence="3" id="KW-0731">Sigma factor</keyword>
<evidence type="ECO:0000313" key="8">
    <source>
        <dbReference type="Proteomes" id="UP000253303"/>
    </source>
</evidence>
<dbReference type="OrthoDB" id="2046835at2"/>
<dbReference type="NCBIfam" id="TIGR02937">
    <property type="entry name" value="sigma70-ECF"/>
    <property type="match status" value="1"/>
</dbReference>
<proteinExistence type="inferred from homology"/>
<evidence type="ECO:0000256" key="3">
    <source>
        <dbReference type="ARBA" id="ARBA00023082"/>
    </source>
</evidence>
<dbReference type="InterPro" id="IPR000792">
    <property type="entry name" value="Tscrpt_reg_LuxR_C"/>
</dbReference>
<dbReference type="SUPFAM" id="SSF88659">
    <property type="entry name" value="Sigma3 and sigma4 domains of RNA polymerase sigma factors"/>
    <property type="match status" value="1"/>
</dbReference>
<comment type="similarity">
    <text evidence="1">Belongs to the sigma-70 factor family. ECF subfamily.</text>
</comment>
<reference evidence="7 8" key="1">
    <citation type="submission" date="2018-06" db="EMBL/GenBank/DDBJ databases">
        <title>Sphaerisporangium craniellae sp. nov., isolated from a marine sponge in the South China Sea.</title>
        <authorList>
            <person name="Li L."/>
        </authorList>
    </citation>
    <scope>NUCLEOTIDE SEQUENCE [LARGE SCALE GENOMIC DNA]</scope>
    <source>
        <strain evidence="7 8">LHW63015</strain>
    </source>
</reference>
<dbReference type="NCBIfam" id="TIGR02983">
    <property type="entry name" value="SigE-fam_strep"/>
    <property type="match status" value="1"/>
</dbReference>
<dbReference type="SUPFAM" id="SSF88946">
    <property type="entry name" value="Sigma2 domain of RNA polymerase sigma factors"/>
    <property type="match status" value="1"/>
</dbReference>
<dbReference type="InterPro" id="IPR036388">
    <property type="entry name" value="WH-like_DNA-bd_sf"/>
</dbReference>
<dbReference type="Pfam" id="PF04542">
    <property type="entry name" value="Sigma70_r2"/>
    <property type="match status" value="1"/>
</dbReference>
<evidence type="ECO:0000256" key="2">
    <source>
        <dbReference type="ARBA" id="ARBA00023015"/>
    </source>
</evidence>
<evidence type="ECO:0000313" key="7">
    <source>
        <dbReference type="EMBL" id="RBQ17889.1"/>
    </source>
</evidence>
<dbReference type="InterPro" id="IPR039425">
    <property type="entry name" value="RNA_pol_sigma-70-like"/>
</dbReference>
<dbReference type="GO" id="GO:0016987">
    <property type="term" value="F:sigma factor activity"/>
    <property type="evidence" value="ECO:0007669"/>
    <property type="project" value="UniProtKB-KW"/>
</dbReference>
<dbReference type="PANTHER" id="PTHR43133:SF50">
    <property type="entry name" value="ECF RNA POLYMERASE SIGMA FACTOR SIGM"/>
    <property type="match status" value="1"/>
</dbReference>
<feature type="domain" description="HTH luxR-type" evidence="6">
    <location>
        <begin position="110"/>
        <end position="168"/>
    </location>
</feature>
<dbReference type="EMBL" id="QMEY01000010">
    <property type="protein sequence ID" value="RBQ17889.1"/>
    <property type="molecule type" value="Genomic_DNA"/>
</dbReference>
<dbReference type="InterPro" id="IPR014284">
    <property type="entry name" value="RNA_pol_sigma-70_dom"/>
</dbReference>
<keyword evidence="4" id="KW-0238">DNA-binding</keyword>
<dbReference type="Gene3D" id="1.10.1740.10">
    <property type="match status" value="1"/>
</dbReference>
<dbReference type="GO" id="GO:0003677">
    <property type="term" value="F:DNA binding"/>
    <property type="evidence" value="ECO:0007669"/>
    <property type="project" value="UniProtKB-KW"/>
</dbReference>
<dbReference type="PANTHER" id="PTHR43133">
    <property type="entry name" value="RNA POLYMERASE ECF-TYPE SIGMA FACTO"/>
    <property type="match status" value="1"/>
</dbReference>
<evidence type="ECO:0000256" key="1">
    <source>
        <dbReference type="ARBA" id="ARBA00010641"/>
    </source>
</evidence>
<dbReference type="AlphaFoldDB" id="A0A366LX00"/>
<comment type="caution">
    <text evidence="7">The sequence shown here is derived from an EMBL/GenBank/DDBJ whole genome shotgun (WGS) entry which is preliminary data.</text>
</comment>
<keyword evidence="5" id="KW-0804">Transcription</keyword>
<organism evidence="7 8">
    <name type="scientific">Spongiactinospora rosea</name>
    <dbReference type="NCBI Taxonomy" id="2248750"/>
    <lineage>
        <taxon>Bacteria</taxon>
        <taxon>Bacillati</taxon>
        <taxon>Actinomycetota</taxon>
        <taxon>Actinomycetes</taxon>
        <taxon>Streptosporangiales</taxon>
        <taxon>Streptosporangiaceae</taxon>
        <taxon>Spongiactinospora</taxon>
    </lineage>
</organism>
<dbReference type="Pfam" id="PF08281">
    <property type="entry name" value="Sigma70_r4_2"/>
    <property type="match status" value="1"/>
</dbReference>
<evidence type="ECO:0000256" key="4">
    <source>
        <dbReference type="ARBA" id="ARBA00023125"/>
    </source>
</evidence>
<dbReference type="Proteomes" id="UP000253303">
    <property type="component" value="Unassembled WGS sequence"/>
</dbReference>
<evidence type="ECO:0000256" key="5">
    <source>
        <dbReference type="ARBA" id="ARBA00023163"/>
    </source>
</evidence>
<dbReference type="CDD" id="cd06171">
    <property type="entry name" value="Sigma70_r4"/>
    <property type="match status" value="1"/>
</dbReference>
<dbReference type="InterPro" id="IPR013325">
    <property type="entry name" value="RNA_pol_sigma_r2"/>
</dbReference>
<dbReference type="SMART" id="SM00421">
    <property type="entry name" value="HTH_LUXR"/>
    <property type="match status" value="1"/>
</dbReference>
<evidence type="ECO:0000259" key="6">
    <source>
        <dbReference type="SMART" id="SM00421"/>
    </source>
</evidence>
<dbReference type="InterPro" id="IPR014325">
    <property type="entry name" value="RNA_pol_sigma-E_actinobac"/>
</dbReference>
<dbReference type="InterPro" id="IPR013249">
    <property type="entry name" value="RNA_pol_sigma70_r4_t2"/>
</dbReference>
<gene>
    <name evidence="7" type="ORF">DP939_23235</name>
</gene>
<sequence>MLARPWLVDFEQFVRARGGALYRYGFVLTGNAHDAADLVQEALLRLDGAWPRVRKKDDPEGYVRTTMARLHISWWRRRRREDLMATVPEAAYHDGDLDRVSGDSVLWNELRALPRKQRTVLVLRYYQDMSDAEIAAMLGVSAGTVRSQASRALSKLRVQRPSRAAFLGELGELGEVVTARDSGCGAS</sequence>